<dbReference type="PANTHER" id="PTHR47706">
    <property type="entry name" value="NMRA-LIKE FAMILY PROTEIN"/>
    <property type="match status" value="1"/>
</dbReference>
<dbReference type="PANTHER" id="PTHR47706:SF9">
    <property type="entry name" value="NMRA-LIKE DOMAIN-CONTAINING PROTEIN-RELATED"/>
    <property type="match status" value="1"/>
</dbReference>
<comment type="caution">
    <text evidence="4">The sequence shown here is derived from an EMBL/GenBank/DDBJ whole genome shotgun (WGS) entry which is preliminary data.</text>
</comment>
<keyword evidence="1" id="KW-0521">NADP</keyword>
<evidence type="ECO:0000259" key="3">
    <source>
        <dbReference type="Pfam" id="PF05368"/>
    </source>
</evidence>
<feature type="domain" description="NmrA-like" evidence="3">
    <location>
        <begin position="6"/>
        <end position="256"/>
    </location>
</feature>
<reference evidence="4" key="1">
    <citation type="submission" date="2022-11" db="EMBL/GenBank/DDBJ databases">
        <title>Genome Sequence of Cubamyces cubensis.</title>
        <authorList>
            <person name="Buettner E."/>
        </authorList>
    </citation>
    <scope>NUCLEOTIDE SEQUENCE</scope>
    <source>
        <strain evidence="4">MPL-01</strain>
    </source>
</reference>
<evidence type="ECO:0000313" key="4">
    <source>
        <dbReference type="EMBL" id="KAJ8463485.1"/>
    </source>
</evidence>
<dbReference type="EMBL" id="JAPEVG010000391">
    <property type="protein sequence ID" value="KAJ8463485.1"/>
    <property type="molecule type" value="Genomic_DNA"/>
</dbReference>
<keyword evidence="5" id="KW-1185">Reference proteome</keyword>
<dbReference type="Gene3D" id="3.40.50.720">
    <property type="entry name" value="NAD(P)-binding Rossmann-like Domain"/>
    <property type="match status" value="1"/>
</dbReference>
<dbReference type="AlphaFoldDB" id="A0AAD7TKH5"/>
<keyword evidence="2" id="KW-0560">Oxidoreductase</keyword>
<proteinExistence type="predicted"/>
<evidence type="ECO:0000313" key="5">
    <source>
        <dbReference type="Proteomes" id="UP001215151"/>
    </source>
</evidence>
<dbReference type="InterPro" id="IPR008030">
    <property type="entry name" value="NmrA-like"/>
</dbReference>
<accession>A0AAD7TKH5</accession>
<evidence type="ECO:0000256" key="2">
    <source>
        <dbReference type="ARBA" id="ARBA00023002"/>
    </source>
</evidence>
<gene>
    <name evidence="4" type="ORF">ONZ51_g10224</name>
</gene>
<dbReference type="InterPro" id="IPR036291">
    <property type="entry name" value="NAD(P)-bd_dom_sf"/>
</dbReference>
<protein>
    <recommendedName>
        <fullName evidence="3">NmrA-like domain-containing protein</fullName>
    </recommendedName>
</protein>
<evidence type="ECO:0000256" key="1">
    <source>
        <dbReference type="ARBA" id="ARBA00022857"/>
    </source>
</evidence>
<sequence length="315" mass="34647">MSVRPVVAILGGTGLLGQHFSNIFLKEFKHTFAEVRVLSRDPTSPKAQDLAKAGAVLYKFDQANLSRTLDEAFAGVDVIVDVLSTGFIPEEVNNSVIEAAARSPAKVYILSEWGLDHPRLDFGGHKLNFWAAKQKVAAHARALLRGKKVIGVYTSAFLELVFRPGMFNWWKVPSDVYECTGPSSQRVTFTSMDDIARATARLALLAADPATASQVPDEVRIAGTTASVEEIRDSIVRRTGKEGVIKCNDLEEERKQIAAGAGENMFLYVRVAAGEGRIDYSKENVNELVNPGQSLWKWKAVDDELREVISLNLNK</sequence>
<name>A0AAD7TKH5_9APHY</name>
<dbReference type="GO" id="GO:0016491">
    <property type="term" value="F:oxidoreductase activity"/>
    <property type="evidence" value="ECO:0007669"/>
    <property type="project" value="UniProtKB-KW"/>
</dbReference>
<dbReference type="InterPro" id="IPR051609">
    <property type="entry name" value="NmrA/Isoflavone_reductase-like"/>
</dbReference>
<dbReference type="SUPFAM" id="SSF51735">
    <property type="entry name" value="NAD(P)-binding Rossmann-fold domains"/>
    <property type="match status" value="1"/>
</dbReference>
<organism evidence="4 5">
    <name type="scientific">Trametes cubensis</name>
    <dbReference type="NCBI Taxonomy" id="1111947"/>
    <lineage>
        <taxon>Eukaryota</taxon>
        <taxon>Fungi</taxon>
        <taxon>Dikarya</taxon>
        <taxon>Basidiomycota</taxon>
        <taxon>Agaricomycotina</taxon>
        <taxon>Agaricomycetes</taxon>
        <taxon>Polyporales</taxon>
        <taxon>Polyporaceae</taxon>
        <taxon>Trametes</taxon>
    </lineage>
</organism>
<dbReference type="Pfam" id="PF05368">
    <property type="entry name" value="NmrA"/>
    <property type="match status" value="1"/>
</dbReference>
<dbReference type="Proteomes" id="UP001215151">
    <property type="component" value="Unassembled WGS sequence"/>
</dbReference>